<keyword evidence="1" id="KW-0614">Plasmid</keyword>
<evidence type="ECO:0000313" key="1">
    <source>
        <dbReference type="EMBL" id="UYV29748.1"/>
    </source>
</evidence>
<protein>
    <submittedName>
        <fullName evidence="1">Uncharacterized protein</fullName>
    </submittedName>
</protein>
<dbReference type="EMBL" id="CP097357">
    <property type="protein sequence ID" value="UYV29748.1"/>
    <property type="molecule type" value="Genomic_DNA"/>
</dbReference>
<name>A0AA46UQK4_VIBPH</name>
<reference evidence="1" key="1">
    <citation type="submission" date="2022-05" db="EMBL/GenBank/DDBJ databases">
        <title>Megaplasmid of Vibrio parahaemolyticus.</title>
        <authorList>
            <person name="Strauch E."/>
            <person name="Borowiak M."/>
        </authorList>
    </citation>
    <scope>NUCLEOTIDE SEQUENCE</scope>
    <source>
        <strain evidence="1">16-VB00198</strain>
        <plasmid evidence="1">pVP-16-VB00198-1</plasmid>
    </source>
</reference>
<dbReference type="AlphaFoldDB" id="A0AA46UQK4"/>
<evidence type="ECO:0000313" key="2">
    <source>
        <dbReference type="Proteomes" id="UP001163036"/>
    </source>
</evidence>
<organism evidence="1 2">
    <name type="scientific">Vibrio parahaemolyticus</name>
    <dbReference type="NCBI Taxonomy" id="670"/>
    <lineage>
        <taxon>Bacteria</taxon>
        <taxon>Pseudomonadati</taxon>
        <taxon>Pseudomonadota</taxon>
        <taxon>Gammaproteobacteria</taxon>
        <taxon>Vibrionales</taxon>
        <taxon>Vibrionaceae</taxon>
        <taxon>Vibrio</taxon>
    </lineage>
</organism>
<geneLocation type="plasmid" evidence="1 2">
    <name>pVP-16-VB00198-1</name>
</geneLocation>
<accession>A0AA46UQK4</accession>
<dbReference type="Proteomes" id="UP001163036">
    <property type="component" value="Plasmid pVP-16-VB00198-1"/>
</dbReference>
<gene>
    <name evidence="1" type="ORF">M5598_27600</name>
</gene>
<proteinExistence type="predicted"/>
<dbReference type="RefSeq" id="WP_053314164.1">
    <property type="nucleotide sequence ID" value="NZ_CP062152.1"/>
</dbReference>
<sequence length="148" mass="16791">MSGSEYYSKCPNCGKPALSKYDSSGYGFRFDACPHCMFLYYADGANCPTTLRVDVWNAILSANELTLKTAREQLSVIPNDRLDSTVFSYSTTSESEMNALTKLGGEKLFEFSRKAYLYNYNHSKPSVRFFERQARKEACCNLNDCIPF</sequence>